<dbReference type="PATRIC" id="fig|110500.4.peg.272"/>
<sequence>MAQTISIGATQYIDLLKDRLGQKLNFLEGNGLKVILEERPAGRLTFLSCRLTGYGSYVYTREEDCWTAFRQFLADIISDLILNHWEDHLLKDIIRENYFYFDDQERKIIYNYALHHVYSDDEESCLYPIYRSDRKNRILQKVIDFLHYNNSVVIDGFIRFRLKEYLGELREAADKAVDDYLMEREYQEFIQLLKYFVDVQEPRAEVVNILVNGAGNFKLYDEKMEPIKSDYTEGFVVELVDNEINFEDLLISALITIAPKNIVLHYKDDSVKSATIDTIEGVFAGRVLECAGCGFCREN</sequence>
<dbReference type="Pfam" id="PF08812">
    <property type="entry name" value="YtxC"/>
    <property type="match status" value="1"/>
</dbReference>
<accession>A0A101HVE5</accession>
<dbReference type="Proteomes" id="UP000054705">
    <property type="component" value="Unassembled WGS sequence"/>
</dbReference>
<protein>
    <submittedName>
        <fullName evidence="1">Sporulation protein YtxC</fullName>
    </submittedName>
</protein>
<comment type="caution">
    <text evidence="1">The sequence shown here is derived from an EMBL/GenBank/DDBJ whole genome shotgun (WGS) entry which is preliminary data.</text>
</comment>
<dbReference type="NCBIfam" id="TIGR02834">
    <property type="entry name" value="spo_ytxC"/>
    <property type="match status" value="1"/>
</dbReference>
<dbReference type="InterPro" id="IPR014199">
    <property type="entry name" value="Spore_YtxC"/>
</dbReference>
<name>A0A101HVE5_9FIRM</name>
<evidence type="ECO:0000313" key="2">
    <source>
        <dbReference type="Proteomes" id="UP000054705"/>
    </source>
</evidence>
<gene>
    <name evidence="1" type="ORF">XD97_0036</name>
</gene>
<reference evidence="2" key="1">
    <citation type="journal article" date="2015" name="MBio">
        <title>Genome-Resolved Metagenomic Analysis Reveals Roles for Candidate Phyla and Other Microbial Community Members in Biogeochemical Transformations in Oil Reservoirs.</title>
        <authorList>
            <person name="Hu P."/>
            <person name="Tom L."/>
            <person name="Singh A."/>
            <person name="Thomas B.C."/>
            <person name="Baker B.J."/>
            <person name="Piceno Y.M."/>
            <person name="Andersen G.L."/>
            <person name="Banfield J.F."/>
        </authorList>
    </citation>
    <scope>NUCLEOTIDE SEQUENCE [LARGE SCALE GENOMIC DNA]</scope>
</reference>
<evidence type="ECO:0000313" key="1">
    <source>
        <dbReference type="EMBL" id="KUK84081.1"/>
    </source>
</evidence>
<dbReference type="AlphaFoldDB" id="A0A101HVE5"/>
<organism evidence="1 2">
    <name type="scientific">Pelotomaculum thermopropionicum</name>
    <dbReference type="NCBI Taxonomy" id="110500"/>
    <lineage>
        <taxon>Bacteria</taxon>
        <taxon>Bacillati</taxon>
        <taxon>Bacillota</taxon>
        <taxon>Clostridia</taxon>
        <taxon>Eubacteriales</taxon>
        <taxon>Desulfotomaculaceae</taxon>
        <taxon>Pelotomaculum</taxon>
    </lineage>
</organism>
<proteinExistence type="predicted"/>
<dbReference type="EMBL" id="LGGS01000005">
    <property type="protein sequence ID" value="KUK84081.1"/>
    <property type="molecule type" value="Genomic_DNA"/>
</dbReference>